<dbReference type="OrthoDB" id="19639at2759"/>
<sequence length="523" mass="59931">MIEVICLLLGKLLLLLVGAYELLRRLHQKFHALVCGSYDFCRGKNARERHENRLLADCKARLTKMPQHLVLIIAPDDYYVDAGRLNAIFGYALAIGIKHISVYDRREEKHGYVDLAPLCQPRDDSNGSSRSFVWPAKLAHHKNGHTNGHKKNGYANGVNGTHLPQQLQVYRIRPADCHALIADVCRDLYEIRETPLVKGLLQKRESLTEQITLRLAKRLGYDAPDPDIRHHFCTSNVYADPTMIEVICLLLGKLLLLLVGAYELLRRLHQKFHALVCGSYDFCRGKNARERHENRLLADCKARLTKMPQHLVLIIAPDDYYVDAGRLNAIFGYALAIGIKHISVYDRREEKHGYVDLAPLCQPRDDSNGSSRSFVWPAKLAHHKNGHTNGHKKNGYANGVNGTHLPQQLQVYRIRPADCHALIADVCRDLYEIRETPLVKGLLQKRESLTEQITLRLAKRLGYDAPDPDLGIIFARQTCTYGLMPWHVRFTEFHTHPSDRYFNVESFTKVLYRYSRCEQRWGK</sequence>
<organism evidence="14">
    <name type="scientific">Drosophila persimilis</name>
    <name type="common">Fruit fly</name>
    <dbReference type="NCBI Taxonomy" id="7234"/>
    <lineage>
        <taxon>Eukaryota</taxon>
        <taxon>Metazoa</taxon>
        <taxon>Ecdysozoa</taxon>
        <taxon>Arthropoda</taxon>
        <taxon>Hexapoda</taxon>
        <taxon>Insecta</taxon>
        <taxon>Pterygota</taxon>
        <taxon>Neoptera</taxon>
        <taxon>Endopterygota</taxon>
        <taxon>Diptera</taxon>
        <taxon>Brachycera</taxon>
        <taxon>Muscomorpha</taxon>
        <taxon>Ephydroidea</taxon>
        <taxon>Drosophilidae</taxon>
        <taxon>Drosophila</taxon>
        <taxon>Sophophora</taxon>
    </lineage>
</organism>
<dbReference type="GO" id="GO:0045547">
    <property type="term" value="F:ditrans,polycis-polyprenyl diphosphate synthase [(2E,6E)-farnesyl diphosphate specific] activity"/>
    <property type="evidence" value="ECO:0007669"/>
    <property type="project" value="UniProtKB-EC"/>
</dbReference>
<dbReference type="GO" id="GO:1904423">
    <property type="term" value="C:dehydrodolichyl diphosphate synthase complex"/>
    <property type="evidence" value="ECO:0007669"/>
    <property type="project" value="InterPro"/>
</dbReference>
<keyword evidence="11" id="KW-0472">Membrane</keyword>
<keyword evidence="9" id="KW-0460">Magnesium</keyword>
<evidence type="ECO:0000313" key="13">
    <source>
        <dbReference type="EMBL" id="EDW39662.1"/>
    </source>
</evidence>
<dbReference type="EMBL" id="CH479187">
    <property type="protein sequence ID" value="EDW39662.1"/>
    <property type="molecule type" value="Genomic_DNA"/>
</dbReference>
<dbReference type="SUPFAM" id="SSF64005">
    <property type="entry name" value="Undecaprenyl diphosphate synthase"/>
    <property type="match status" value="1"/>
</dbReference>
<evidence type="ECO:0000256" key="3">
    <source>
        <dbReference type="ARBA" id="ARBA00004922"/>
    </source>
</evidence>
<dbReference type="Gene3D" id="3.40.1180.10">
    <property type="entry name" value="Decaprenyl diphosphate synthase-like"/>
    <property type="match status" value="1"/>
</dbReference>
<comment type="similarity">
    <text evidence="4">Belongs to the UPP synthase family.</text>
</comment>
<gene>
    <name evidence="13" type="primary">Dper\GL15601</name>
    <name evidence="13" type="ORF">Dper_GL15601</name>
</gene>
<evidence type="ECO:0000256" key="4">
    <source>
        <dbReference type="ARBA" id="ARBA00005432"/>
    </source>
</evidence>
<evidence type="ECO:0000256" key="12">
    <source>
        <dbReference type="ARBA" id="ARBA00047353"/>
    </source>
</evidence>
<dbReference type="UniPathway" id="UPA00378"/>
<evidence type="ECO:0000256" key="2">
    <source>
        <dbReference type="ARBA" id="ARBA00004586"/>
    </source>
</evidence>
<keyword evidence="6" id="KW-0808">Transferase</keyword>
<accession>B4GPZ0</accession>
<name>B4GPZ0_DROPE</name>
<dbReference type="InterPro" id="IPR038887">
    <property type="entry name" value="Nus1/NgBR"/>
</dbReference>
<dbReference type="EC" id="2.5.1.87" evidence="5"/>
<comment type="pathway">
    <text evidence="3">Protein modification; protein glycosylation.</text>
</comment>
<evidence type="ECO:0000256" key="11">
    <source>
        <dbReference type="ARBA" id="ARBA00023136"/>
    </source>
</evidence>
<evidence type="ECO:0000256" key="8">
    <source>
        <dbReference type="ARBA" id="ARBA00022824"/>
    </source>
</evidence>
<evidence type="ECO:0000256" key="7">
    <source>
        <dbReference type="ARBA" id="ARBA00022692"/>
    </source>
</evidence>
<comment type="subcellular location">
    <subcellularLocation>
        <location evidence="2">Endoplasmic reticulum membrane</location>
    </subcellularLocation>
</comment>
<dbReference type="AlphaFoldDB" id="B4GPZ0"/>
<keyword evidence="10" id="KW-1133">Transmembrane helix</keyword>
<dbReference type="InterPro" id="IPR036424">
    <property type="entry name" value="UPP_synth-like_sf"/>
</dbReference>
<evidence type="ECO:0000256" key="6">
    <source>
        <dbReference type="ARBA" id="ARBA00022679"/>
    </source>
</evidence>
<protein>
    <recommendedName>
        <fullName evidence="5">ditrans,polycis-polyprenyl diphosphate synthase [(2E,6E)-farnesyldiphosphate specific]</fullName>
        <ecNumber evidence="5">2.5.1.87</ecNumber>
    </recommendedName>
</protein>
<dbReference type="HOGENOM" id="CLU_521015_0_0_1"/>
<evidence type="ECO:0000313" key="14">
    <source>
        <dbReference type="Proteomes" id="UP000008744"/>
    </source>
</evidence>
<keyword evidence="7" id="KW-0812">Transmembrane</keyword>
<evidence type="ECO:0000256" key="5">
    <source>
        <dbReference type="ARBA" id="ARBA00012596"/>
    </source>
</evidence>
<dbReference type="PANTHER" id="PTHR21528:SF0">
    <property type="entry name" value="DEHYDRODOLICHYL DIPHOSPHATE SYNTHASE COMPLEX SUBUNIT NUS1"/>
    <property type="match status" value="1"/>
</dbReference>
<dbReference type="Proteomes" id="UP000008744">
    <property type="component" value="Unassembled WGS sequence"/>
</dbReference>
<keyword evidence="8" id="KW-0256">Endoplasmic reticulum</keyword>
<comment type="catalytic activity">
    <reaction evidence="12">
        <text>n isopentenyl diphosphate + (2E,6E)-farnesyl diphosphate = a di-trans,poly-cis-polyprenyl diphosphate + n diphosphate</text>
        <dbReference type="Rhea" id="RHEA:53008"/>
        <dbReference type="Rhea" id="RHEA-COMP:19494"/>
        <dbReference type="ChEBI" id="CHEBI:33019"/>
        <dbReference type="ChEBI" id="CHEBI:128769"/>
        <dbReference type="ChEBI" id="CHEBI:136960"/>
        <dbReference type="ChEBI" id="CHEBI:175763"/>
        <dbReference type="EC" id="2.5.1.87"/>
    </reaction>
</comment>
<dbReference type="eggNOG" id="KOG2818">
    <property type="taxonomic scope" value="Eukaryota"/>
</dbReference>
<dbReference type="STRING" id="7234.B4GPZ0"/>
<evidence type="ECO:0000256" key="9">
    <source>
        <dbReference type="ARBA" id="ARBA00022842"/>
    </source>
</evidence>
<evidence type="ECO:0000256" key="1">
    <source>
        <dbReference type="ARBA" id="ARBA00001946"/>
    </source>
</evidence>
<dbReference type="GO" id="GO:0005789">
    <property type="term" value="C:endoplasmic reticulum membrane"/>
    <property type="evidence" value="ECO:0007669"/>
    <property type="project" value="UniProtKB-SubCell"/>
</dbReference>
<reference evidence="13 14" key="1">
    <citation type="journal article" date="2007" name="Nature">
        <title>Evolution of genes and genomes on the Drosophila phylogeny.</title>
        <authorList>
            <consortium name="Drosophila 12 Genomes Consortium"/>
            <person name="Clark A.G."/>
            <person name="Eisen M.B."/>
            <person name="Smith D.R."/>
            <person name="Bergman C.M."/>
            <person name="Oliver B."/>
            <person name="Markow T.A."/>
            <person name="Kaufman T.C."/>
            <person name="Kellis M."/>
            <person name="Gelbart W."/>
            <person name="Iyer V.N."/>
            <person name="Pollard D.A."/>
            <person name="Sackton T.B."/>
            <person name="Larracuente A.M."/>
            <person name="Singh N.D."/>
            <person name="Abad J.P."/>
            <person name="Abt D.N."/>
            <person name="Adryan B."/>
            <person name="Aguade M."/>
            <person name="Akashi H."/>
            <person name="Anderson W.W."/>
            <person name="Aquadro C.F."/>
            <person name="Ardell D.H."/>
            <person name="Arguello R."/>
            <person name="Artieri C.G."/>
            <person name="Barbash D.A."/>
            <person name="Barker D."/>
            <person name="Barsanti P."/>
            <person name="Batterham P."/>
            <person name="Batzoglou S."/>
            <person name="Begun D."/>
            <person name="Bhutkar A."/>
            <person name="Blanco E."/>
            <person name="Bosak S.A."/>
            <person name="Bradley R.K."/>
            <person name="Brand A.D."/>
            <person name="Brent M.R."/>
            <person name="Brooks A.N."/>
            <person name="Brown R.H."/>
            <person name="Butlin R.K."/>
            <person name="Caggese C."/>
            <person name="Calvi B.R."/>
            <person name="Bernardo de Carvalho A."/>
            <person name="Caspi A."/>
            <person name="Castrezana S."/>
            <person name="Celniker S.E."/>
            <person name="Chang J.L."/>
            <person name="Chapple C."/>
            <person name="Chatterji S."/>
            <person name="Chinwalla A."/>
            <person name="Civetta A."/>
            <person name="Clifton S.W."/>
            <person name="Comeron J.M."/>
            <person name="Costello J.C."/>
            <person name="Coyne J.A."/>
            <person name="Daub J."/>
            <person name="David R.G."/>
            <person name="Delcher A.L."/>
            <person name="Delehaunty K."/>
            <person name="Do C.B."/>
            <person name="Ebling H."/>
            <person name="Edwards K."/>
            <person name="Eickbush T."/>
            <person name="Evans J.D."/>
            <person name="Filipski A."/>
            <person name="Findeiss S."/>
            <person name="Freyhult E."/>
            <person name="Fulton L."/>
            <person name="Fulton R."/>
            <person name="Garcia A.C."/>
            <person name="Gardiner A."/>
            <person name="Garfield D.A."/>
            <person name="Garvin B.E."/>
            <person name="Gibson G."/>
            <person name="Gilbert D."/>
            <person name="Gnerre S."/>
            <person name="Godfrey J."/>
            <person name="Good R."/>
            <person name="Gotea V."/>
            <person name="Gravely B."/>
            <person name="Greenberg A.J."/>
            <person name="Griffiths-Jones S."/>
            <person name="Gross S."/>
            <person name="Guigo R."/>
            <person name="Gustafson E.A."/>
            <person name="Haerty W."/>
            <person name="Hahn M.W."/>
            <person name="Halligan D.L."/>
            <person name="Halpern A.L."/>
            <person name="Halter G.M."/>
            <person name="Han M.V."/>
            <person name="Heger A."/>
            <person name="Hillier L."/>
            <person name="Hinrichs A.S."/>
            <person name="Holmes I."/>
            <person name="Hoskins R.A."/>
            <person name="Hubisz M.J."/>
            <person name="Hultmark D."/>
            <person name="Huntley M.A."/>
            <person name="Jaffe D.B."/>
            <person name="Jagadeeshan S."/>
            <person name="Jeck W.R."/>
            <person name="Johnson J."/>
            <person name="Jones C.D."/>
            <person name="Jordan W.C."/>
            <person name="Karpen G.H."/>
            <person name="Kataoka E."/>
            <person name="Keightley P.D."/>
            <person name="Kheradpour P."/>
            <person name="Kirkness E.F."/>
            <person name="Koerich L.B."/>
            <person name="Kristiansen K."/>
            <person name="Kudrna D."/>
            <person name="Kulathinal R.J."/>
            <person name="Kumar S."/>
            <person name="Kwok R."/>
            <person name="Lander E."/>
            <person name="Langley C.H."/>
            <person name="Lapoint R."/>
            <person name="Lazzaro B.P."/>
            <person name="Lee S.J."/>
            <person name="Levesque L."/>
            <person name="Li R."/>
            <person name="Lin C.F."/>
            <person name="Lin M.F."/>
            <person name="Lindblad-Toh K."/>
            <person name="Llopart A."/>
            <person name="Long M."/>
            <person name="Low L."/>
            <person name="Lozovsky E."/>
            <person name="Lu J."/>
            <person name="Luo M."/>
            <person name="Machado C.A."/>
            <person name="Makalowski W."/>
            <person name="Marzo M."/>
            <person name="Matsuda M."/>
            <person name="Matzkin L."/>
            <person name="McAllister B."/>
            <person name="McBride C.S."/>
            <person name="McKernan B."/>
            <person name="McKernan K."/>
            <person name="Mendez-Lago M."/>
            <person name="Minx P."/>
            <person name="Mollenhauer M.U."/>
            <person name="Montooth K."/>
            <person name="Mount S.M."/>
            <person name="Mu X."/>
            <person name="Myers E."/>
            <person name="Negre B."/>
            <person name="Newfeld S."/>
            <person name="Nielsen R."/>
            <person name="Noor M.A."/>
            <person name="O'Grady P."/>
            <person name="Pachter L."/>
            <person name="Papaceit M."/>
            <person name="Parisi M.J."/>
            <person name="Parisi M."/>
            <person name="Parts L."/>
            <person name="Pedersen J.S."/>
            <person name="Pesole G."/>
            <person name="Phillippy A.M."/>
            <person name="Ponting C.P."/>
            <person name="Pop M."/>
            <person name="Porcelli D."/>
            <person name="Powell J.R."/>
            <person name="Prohaska S."/>
            <person name="Pruitt K."/>
            <person name="Puig M."/>
            <person name="Quesneville H."/>
            <person name="Ram K.R."/>
            <person name="Rand D."/>
            <person name="Rasmussen M.D."/>
            <person name="Reed L.K."/>
            <person name="Reenan R."/>
            <person name="Reily A."/>
            <person name="Remington K.A."/>
            <person name="Rieger T.T."/>
            <person name="Ritchie M.G."/>
            <person name="Robin C."/>
            <person name="Rogers Y.H."/>
            <person name="Rohde C."/>
            <person name="Rozas J."/>
            <person name="Rubenfield M.J."/>
            <person name="Ruiz A."/>
            <person name="Russo S."/>
            <person name="Salzberg S.L."/>
            <person name="Sanchez-Gracia A."/>
            <person name="Saranga D.J."/>
            <person name="Sato H."/>
            <person name="Schaeffer S.W."/>
            <person name="Schatz M.C."/>
            <person name="Schlenke T."/>
            <person name="Schwartz R."/>
            <person name="Segarra C."/>
            <person name="Singh R.S."/>
            <person name="Sirot L."/>
            <person name="Sirota M."/>
            <person name="Sisneros N.B."/>
            <person name="Smith C.D."/>
            <person name="Smith T.F."/>
            <person name="Spieth J."/>
            <person name="Stage D.E."/>
            <person name="Stark A."/>
            <person name="Stephan W."/>
            <person name="Strausberg R.L."/>
            <person name="Strempel S."/>
            <person name="Sturgill D."/>
            <person name="Sutton G."/>
            <person name="Sutton G.G."/>
            <person name="Tao W."/>
            <person name="Teichmann S."/>
            <person name="Tobari Y.N."/>
            <person name="Tomimura Y."/>
            <person name="Tsolas J.M."/>
            <person name="Valente V.L."/>
            <person name="Venter E."/>
            <person name="Venter J.C."/>
            <person name="Vicario S."/>
            <person name="Vieira F.G."/>
            <person name="Vilella A.J."/>
            <person name="Villasante A."/>
            <person name="Walenz B."/>
            <person name="Wang J."/>
            <person name="Wasserman M."/>
            <person name="Watts T."/>
            <person name="Wilson D."/>
            <person name="Wilson R.K."/>
            <person name="Wing R.A."/>
            <person name="Wolfner M.F."/>
            <person name="Wong A."/>
            <person name="Wong G.K."/>
            <person name="Wu C.I."/>
            <person name="Wu G."/>
            <person name="Yamamoto D."/>
            <person name="Yang H.P."/>
            <person name="Yang S.P."/>
            <person name="Yorke J.A."/>
            <person name="Yoshida K."/>
            <person name="Zdobnov E."/>
            <person name="Zhang P."/>
            <person name="Zhang Y."/>
            <person name="Zimin A.V."/>
            <person name="Baldwin J."/>
            <person name="Abdouelleil A."/>
            <person name="Abdulkadir J."/>
            <person name="Abebe A."/>
            <person name="Abera B."/>
            <person name="Abreu J."/>
            <person name="Acer S.C."/>
            <person name="Aftuck L."/>
            <person name="Alexander A."/>
            <person name="An P."/>
            <person name="Anderson E."/>
            <person name="Anderson S."/>
            <person name="Arachi H."/>
            <person name="Azer M."/>
            <person name="Bachantsang P."/>
            <person name="Barry A."/>
            <person name="Bayul T."/>
            <person name="Berlin A."/>
            <person name="Bessette D."/>
            <person name="Bloom T."/>
            <person name="Blye J."/>
            <person name="Boguslavskiy L."/>
            <person name="Bonnet C."/>
            <person name="Boukhgalter B."/>
            <person name="Bourzgui I."/>
            <person name="Brown A."/>
            <person name="Cahill P."/>
            <person name="Channer S."/>
            <person name="Cheshatsang Y."/>
            <person name="Chuda L."/>
            <person name="Citroen M."/>
            <person name="Collymore A."/>
            <person name="Cooke P."/>
            <person name="Costello M."/>
            <person name="D'Aco K."/>
            <person name="Daza R."/>
            <person name="De Haan G."/>
            <person name="DeGray S."/>
            <person name="DeMaso C."/>
            <person name="Dhargay N."/>
            <person name="Dooley K."/>
            <person name="Dooley E."/>
            <person name="Doricent M."/>
            <person name="Dorje P."/>
            <person name="Dorjee K."/>
            <person name="Dupes A."/>
            <person name="Elong R."/>
            <person name="Falk J."/>
            <person name="Farina A."/>
            <person name="Faro S."/>
            <person name="Ferguson D."/>
            <person name="Fisher S."/>
            <person name="Foley C.D."/>
            <person name="Franke A."/>
            <person name="Friedrich D."/>
            <person name="Gadbois L."/>
            <person name="Gearin G."/>
            <person name="Gearin C.R."/>
            <person name="Giannoukos G."/>
            <person name="Goode T."/>
            <person name="Graham J."/>
            <person name="Grandbois E."/>
            <person name="Grewal S."/>
            <person name="Gyaltsen K."/>
            <person name="Hafez N."/>
            <person name="Hagos B."/>
            <person name="Hall J."/>
            <person name="Henson C."/>
            <person name="Hollinger A."/>
            <person name="Honan T."/>
            <person name="Huard M.D."/>
            <person name="Hughes L."/>
            <person name="Hurhula B."/>
            <person name="Husby M.E."/>
            <person name="Kamat A."/>
            <person name="Kanga B."/>
            <person name="Kashin S."/>
            <person name="Khazanovich D."/>
            <person name="Kisner P."/>
            <person name="Lance K."/>
            <person name="Lara M."/>
            <person name="Lee W."/>
            <person name="Lennon N."/>
            <person name="Letendre F."/>
            <person name="LeVine R."/>
            <person name="Lipovsky A."/>
            <person name="Liu X."/>
            <person name="Liu J."/>
            <person name="Liu S."/>
            <person name="Lokyitsang T."/>
            <person name="Lokyitsang Y."/>
            <person name="Lubonja R."/>
            <person name="Lui A."/>
            <person name="MacDonald P."/>
            <person name="Magnisalis V."/>
            <person name="Maru K."/>
            <person name="Matthews C."/>
            <person name="McCusker W."/>
            <person name="McDonough S."/>
            <person name="Mehta T."/>
            <person name="Meldrim J."/>
            <person name="Meneus L."/>
            <person name="Mihai O."/>
            <person name="Mihalev A."/>
            <person name="Mihova T."/>
            <person name="Mittelman R."/>
            <person name="Mlenga V."/>
            <person name="Montmayeur A."/>
            <person name="Mulrain L."/>
            <person name="Navidi A."/>
            <person name="Naylor J."/>
            <person name="Negash T."/>
            <person name="Nguyen T."/>
            <person name="Nguyen N."/>
            <person name="Nicol R."/>
            <person name="Norbu C."/>
            <person name="Norbu N."/>
            <person name="Novod N."/>
            <person name="O'Neill B."/>
            <person name="Osman S."/>
            <person name="Markiewicz E."/>
            <person name="Oyono O.L."/>
            <person name="Patti C."/>
            <person name="Phunkhang P."/>
            <person name="Pierre F."/>
            <person name="Priest M."/>
            <person name="Raghuraman S."/>
            <person name="Rege F."/>
            <person name="Reyes R."/>
            <person name="Rise C."/>
            <person name="Rogov P."/>
            <person name="Ross K."/>
            <person name="Ryan E."/>
            <person name="Settipalli S."/>
            <person name="Shea T."/>
            <person name="Sherpa N."/>
            <person name="Shi L."/>
            <person name="Shih D."/>
            <person name="Sparrow T."/>
            <person name="Spaulding J."/>
            <person name="Stalker J."/>
            <person name="Stange-Thomann N."/>
            <person name="Stavropoulos S."/>
            <person name="Stone C."/>
            <person name="Strader C."/>
            <person name="Tesfaye S."/>
            <person name="Thomson T."/>
            <person name="Thoulutsang Y."/>
            <person name="Thoulutsang D."/>
            <person name="Topham K."/>
            <person name="Topping I."/>
            <person name="Tsamla T."/>
            <person name="Vassiliev H."/>
            <person name="Vo A."/>
            <person name="Wangchuk T."/>
            <person name="Wangdi T."/>
            <person name="Weiand M."/>
            <person name="Wilkinson J."/>
            <person name="Wilson A."/>
            <person name="Yadav S."/>
            <person name="Young G."/>
            <person name="Yu Q."/>
            <person name="Zembek L."/>
            <person name="Zhong D."/>
            <person name="Zimmer A."/>
            <person name="Zwirko Z."/>
            <person name="Jaffe D.B."/>
            <person name="Alvarez P."/>
            <person name="Brockman W."/>
            <person name="Butler J."/>
            <person name="Chin C."/>
            <person name="Gnerre S."/>
            <person name="Grabherr M."/>
            <person name="Kleber M."/>
            <person name="Mauceli E."/>
            <person name="MacCallum I."/>
        </authorList>
    </citation>
    <scope>NUCLEOTIDE SEQUENCE [LARGE SCALE GENOMIC DNA]</scope>
    <source>
        <strain evidence="14">MSH-3 / Tucson 14011-0111.49</strain>
    </source>
</reference>
<dbReference type="PANTHER" id="PTHR21528">
    <property type="entry name" value="DEHYDRODOLICHYL DIPHOSPHATE SYNTHASE COMPLEX SUBUNIT NUS1"/>
    <property type="match status" value="1"/>
</dbReference>
<proteinExistence type="inferred from homology"/>
<dbReference type="PhylomeDB" id="B4GPZ0"/>
<evidence type="ECO:0000256" key="10">
    <source>
        <dbReference type="ARBA" id="ARBA00022989"/>
    </source>
</evidence>
<comment type="cofactor">
    <cofactor evidence="1">
        <name>Mg(2+)</name>
        <dbReference type="ChEBI" id="CHEBI:18420"/>
    </cofactor>
</comment>
<keyword evidence="14" id="KW-1185">Reference proteome</keyword>